<dbReference type="OrthoDB" id="2746at2759"/>
<dbReference type="CTD" id="51647"/>
<name>A0A3B4WXX8_SERLL</name>
<dbReference type="GO" id="GO:0097361">
    <property type="term" value="C:cytosolic [4Fe-4S] assembly targeting complex"/>
    <property type="evidence" value="ECO:0007669"/>
    <property type="project" value="TreeGrafter"/>
</dbReference>
<proteinExistence type="inferred from homology"/>
<evidence type="ECO:0000256" key="4">
    <source>
        <dbReference type="ARBA" id="ARBA00065687"/>
    </source>
</evidence>
<dbReference type="GO" id="GO:0051604">
    <property type="term" value="P:protein maturation"/>
    <property type="evidence" value="ECO:0007669"/>
    <property type="project" value="InterPro"/>
</dbReference>
<dbReference type="PANTHER" id="PTHR12377:SF0">
    <property type="entry name" value="CYTOSOLIC IRON-SULFUR ASSEMBLY COMPONENT 2B"/>
    <property type="match status" value="1"/>
</dbReference>
<dbReference type="Ensembl" id="ENSSLDT00000010394.1">
    <property type="protein sequence ID" value="ENSSLDP00000010029.1"/>
    <property type="gene ID" value="ENSSLDG00000007996.1"/>
</dbReference>
<dbReference type="SUPFAM" id="SSF117916">
    <property type="entry name" value="Fe-S cluster assembly (FSCA) domain-like"/>
    <property type="match status" value="1"/>
</dbReference>
<dbReference type="InterPro" id="IPR039796">
    <property type="entry name" value="MIP18"/>
</dbReference>
<protein>
    <recommendedName>
        <fullName evidence="5">Cytosolic iron-sulfur assembly component 2B</fullName>
    </recommendedName>
    <alternativeName>
        <fullName evidence="6">Mitotic spindle-associated MMXD complex subunit MIP18</fullName>
    </alternativeName>
</protein>
<reference evidence="8" key="1">
    <citation type="submission" date="2025-08" db="UniProtKB">
        <authorList>
            <consortium name="Ensembl"/>
        </authorList>
    </citation>
    <scope>IDENTIFICATION</scope>
</reference>
<reference evidence="8" key="2">
    <citation type="submission" date="2025-09" db="UniProtKB">
        <authorList>
            <consortium name="Ensembl"/>
        </authorList>
    </citation>
    <scope>IDENTIFICATION</scope>
</reference>
<comment type="similarity">
    <text evidence="1">Belongs to the MIP18 family.</text>
</comment>
<keyword evidence="9" id="KW-1185">Reference proteome</keyword>
<evidence type="ECO:0000256" key="1">
    <source>
        <dbReference type="ARBA" id="ARBA00010381"/>
    </source>
</evidence>
<dbReference type="STRING" id="1841481.ENSSLDP00000010029"/>
<evidence type="ECO:0000256" key="5">
    <source>
        <dbReference type="ARBA" id="ARBA00074928"/>
    </source>
</evidence>
<evidence type="ECO:0000256" key="2">
    <source>
        <dbReference type="ARBA" id="ARBA00022829"/>
    </source>
</evidence>
<dbReference type="Gene3D" id="6.10.250.1280">
    <property type="match status" value="1"/>
</dbReference>
<evidence type="ECO:0000256" key="3">
    <source>
        <dbReference type="ARBA" id="ARBA00055145"/>
    </source>
</evidence>
<evidence type="ECO:0000259" key="7">
    <source>
        <dbReference type="Pfam" id="PF01883"/>
    </source>
</evidence>
<evidence type="ECO:0000256" key="6">
    <source>
        <dbReference type="ARBA" id="ARBA00075477"/>
    </source>
</evidence>
<sequence>MSGGTQLENANPVIFERSGERLLTASDEDEEVHDPIDDREIFDLIRSINDPEHPLSLEELNVVEQFRVKVNDTESTVDIEFTPTIPHCSMATLIGLSIKVKLLRSLPDRFKIDVHITPGTHASEEAVNKQLADKERVAAALENSSLLEVVNQCLTTRSI</sequence>
<comment type="function">
    <text evidence="3">Component of the cytosolic iron-sulfur protein assembly (CIA) complex, a multiprotein complex that mediates the incorporation of iron-sulfur cluster into extramitochondrial Fe/S proteins. As a CIA complex component and in collaboration with CIAO1 and MMS19, binds to and facilitates the assembly of most cytosolic-nuclear Fe/S proteins. As part of the mitotic spindle-associated MMXD complex it plays a role in chromosome segregation, probably by facilitating iron-sulfur cluster assembly into ERCC2/XPD. Together with MMS19, facilitates the transfer of Fe-S clusters to the motor protein KIF4A, which ensures proper localization of KIF4A to mitotic machinery components to promote the progression of mitosis.</text>
</comment>
<keyword evidence="2" id="KW-0159">Chromosome partition</keyword>
<dbReference type="GeneTree" id="ENSGT00390000017697"/>
<dbReference type="Pfam" id="PF01883">
    <property type="entry name" value="FeS_assembly_P"/>
    <property type="match status" value="1"/>
</dbReference>
<dbReference type="GeneID" id="111669078"/>
<dbReference type="KEGG" id="slal:111669078"/>
<dbReference type="PANTHER" id="PTHR12377">
    <property type="entry name" value="CYTOSOLIC IRON-SULFUR ASSEMBLY COMPONENT 2B-RELATED"/>
    <property type="match status" value="1"/>
</dbReference>
<dbReference type="AlphaFoldDB" id="A0A3B4WXX8"/>
<evidence type="ECO:0000313" key="9">
    <source>
        <dbReference type="Proteomes" id="UP000261360"/>
    </source>
</evidence>
<organism evidence="8 9">
    <name type="scientific">Seriola lalandi dorsalis</name>
    <dbReference type="NCBI Taxonomy" id="1841481"/>
    <lineage>
        <taxon>Eukaryota</taxon>
        <taxon>Metazoa</taxon>
        <taxon>Chordata</taxon>
        <taxon>Craniata</taxon>
        <taxon>Vertebrata</taxon>
        <taxon>Euteleostomi</taxon>
        <taxon>Actinopterygii</taxon>
        <taxon>Neopterygii</taxon>
        <taxon>Teleostei</taxon>
        <taxon>Neoteleostei</taxon>
        <taxon>Acanthomorphata</taxon>
        <taxon>Carangaria</taxon>
        <taxon>Carangiformes</taxon>
        <taxon>Carangidae</taxon>
        <taxon>Seriola</taxon>
    </lineage>
</organism>
<dbReference type="GO" id="GO:0007059">
    <property type="term" value="P:chromosome segregation"/>
    <property type="evidence" value="ECO:0007669"/>
    <property type="project" value="UniProtKB-KW"/>
</dbReference>
<dbReference type="Proteomes" id="UP000261360">
    <property type="component" value="Unplaced"/>
</dbReference>
<accession>A0A3B4WXX8</accession>
<dbReference type="InterPro" id="IPR034904">
    <property type="entry name" value="FSCA_dom_sf"/>
</dbReference>
<dbReference type="RefSeq" id="XP_023281066.1">
    <property type="nucleotide sequence ID" value="XM_023425298.1"/>
</dbReference>
<comment type="subunit">
    <text evidence="4">Component of the CIA complex. Component of the MMXD complex, which includes CIAO1, ERCC2, CIAO2B, MMS19 and SLC25A5. Interacts with CIAO1, ERCC2 and MMS19; the interactions are direct. Interacts with KIF4A; the interaction facilitates the transfer of Fe-S clusters to KIF4A to ensure proper localization of KIF4A to the mitotic machinery. Interacts with CCDC117; the interaction is direct.</text>
</comment>
<dbReference type="FunFam" id="3.30.300.130:FF:000005">
    <property type="entry name" value="Mitotic spindle-associated mmxd complex subunit"/>
    <property type="match status" value="1"/>
</dbReference>
<dbReference type="InterPro" id="IPR002744">
    <property type="entry name" value="MIP18-like"/>
</dbReference>
<feature type="domain" description="MIP18 family-like" evidence="7">
    <location>
        <begin position="39"/>
        <end position="114"/>
    </location>
</feature>
<dbReference type="Gene3D" id="3.30.300.130">
    <property type="entry name" value="Fe-S cluster assembly (FSCA)"/>
    <property type="match status" value="1"/>
</dbReference>
<evidence type="ECO:0000313" key="8">
    <source>
        <dbReference type="Ensembl" id="ENSSLDP00000010029.1"/>
    </source>
</evidence>